<dbReference type="EMBL" id="FR824052">
    <property type="protein sequence ID" value="CCA14883.1"/>
    <property type="molecule type" value="Genomic_DNA"/>
</dbReference>
<evidence type="ECO:0000313" key="2">
    <source>
        <dbReference type="EMBL" id="CCA14883.1"/>
    </source>
</evidence>
<gene>
    <name evidence="2" type="primary">AlNc14C7G923</name>
    <name evidence="2" type="ORF">ALNC14_010260</name>
</gene>
<feature type="chain" id="PRO_5003259590" evidence="1">
    <location>
        <begin position="18"/>
        <end position="64"/>
    </location>
</feature>
<dbReference type="HOGENOM" id="CLU_2872289_0_0_1"/>
<sequence>MIYRCVLALLPIVSTWTHGIGFKRAEANEDCPWDIKICGDGTWVYREPERNCQFSSCWVDLTES</sequence>
<organism evidence="2">
    <name type="scientific">Albugo laibachii Nc14</name>
    <dbReference type="NCBI Taxonomy" id="890382"/>
    <lineage>
        <taxon>Eukaryota</taxon>
        <taxon>Sar</taxon>
        <taxon>Stramenopiles</taxon>
        <taxon>Oomycota</taxon>
        <taxon>Peronosporomycetes</taxon>
        <taxon>Albuginales</taxon>
        <taxon>Albuginaceae</taxon>
        <taxon>Albugo</taxon>
    </lineage>
</organism>
<feature type="signal peptide" evidence="1">
    <location>
        <begin position="1"/>
        <end position="17"/>
    </location>
</feature>
<reference evidence="2" key="2">
    <citation type="submission" date="2011-02" db="EMBL/GenBank/DDBJ databases">
        <authorList>
            <person name="MacLean D."/>
        </authorList>
    </citation>
    <scope>NUCLEOTIDE SEQUENCE</scope>
</reference>
<accession>F0W1F4</accession>
<protein>
    <submittedName>
        <fullName evidence="2">AlNc14C7G923 protein</fullName>
    </submittedName>
</protein>
<dbReference type="AlphaFoldDB" id="F0W1F4"/>
<proteinExistence type="predicted"/>
<keyword evidence="1" id="KW-0732">Signal</keyword>
<evidence type="ECO:0000256" key="1">
    <source>
        <dbReference type="SAM" id="SignalP"/>
    </source>
</evidence>
<reference evidence="2" key="1">
    <citation type="journal article" date="2011" name="PLoS Biol.">
        <title>Gene gain and loss during evolution of obligate parasitism in the white rust pathogen of Arabidopsis thaliana.</title>
        <authorList>
            <person name="Kemen E."/>
            <person name="Gardiner A."/>
            <person name="Schultz-Larsen T."/>
            <person name="Kemen A.C."/>
            <person name="Balmuth A.L."/>
            <person name="Robert-Seilaniantz A."/>
            <person name="Bailey K."/>
            <person name="Holub E."/>
            <person name="Studholme D.J."/>
            <person name="Maclean D."/>
            <person name="Jones J.D."/>
        </authorList>
    </citation>
    <scope>NUCLEOTIDE SEQUENCE</scope>
</reference>
<name>F0W1F4_9STRA</name>